<dbReference type="EMBL" id="JARAKH010000030">
    <property type="protein sequence ID" value="KAK8387772.1"/>
    <property type="molecule type" value="Genomic_DNA"/>
</dbReference>
<accession>A0AAW0TMA2</accession>
<evidence type="ECO:0000313" key="1">
    <source>
        <dbReference type="EMBL" id="KAK8387772.1"/>
    </source>
</evidence>
<keyword evidence="2" id="KW-1185">Reference proteome</keyword>
<proteinExistence type="predicted"/>
<comment type="caution">
    <text evidence="1">The sequence shown here is derived from an EMBL/GenBank/DDBJ whole genome shotgun (WGS) entry which is preliminary data.</text>
</comment>
<sequence length="94" mass="10585">MGPRSLWHKIQLGHERDLVRTHEVLIQWDALHHSHSITGKTTPDPVARRRILGPPRQSLVHCCTIPQVTLAPEQDNTSTQTCAHTISNANINIM</sequence>
<protein>
    <submittedName>
        <fullName evidence="1">Uncharacterized protein</fullName>
    </submittedName>
</protein>
<dbReference type="AlphaFoldDB" id="A0AAW0TMA2"/>
<dbReference type="Proteomes" id="UP001487740">
    <property type="component" value="Unassembled WGS sequence"/>
</dbReference>
<evidence type="ECO:0000313" key="2">
    <source>
        <dbReference type="Proteomes" id="UP001487740"/>
    </source>
</evidence>
<name>A0AAW0TMA2_SCYPA</name>
<gene>
    <name evidence="1" type="ORF">O3P69_018327</name>
</gene>
<reference evidence="1 2" key="1">
    <citation type="submission" date="2023-03" db="EMBL/GenBank/DDBJ databases">
        <title>High-quality genome of Scylla paramamosain provides insights in environmental adaptation.</title>
        <authorList>
            <person name="Zhang L."/>
        </authorList>
    </citation>
    <scope>NUCLEOTIDE SEQUENCE [LARGE SCALE GENOMIC DNA]</scope>
    <source>
        <strain evidence="1">LZ_2023a</strain>
        <tissue evidence="1">Muscle</tissue>
    </source>
</reference>
<organism evidence="1 2">
    <name type="scientific">Scylla paramamosain</name>
    <name type="common">Mud crab</name>
    <dbReference type="NCBI Taxonomy" id="85552"/>
    <lineage>
        <taxon>Eukaryota</taxon>
        <taxon>Metazoa</taxon>
        <taxon>Ecdysozoa</taxon>
        <taxon>Arthropoda</taxon>
        <taxon>Crustacea</taxon>
        <taxon>Multicrustacea</taxon>
        <taxon>Malacostraca</taxon>
        <taxon>Eumalacostraca</taxon>
        <taxon>Eucarida</taxon>
        <taxon>Decapoda</taxon>
        <taxon>Pleocyemata</taxon>
        <taxon>Brachyura</taxon>
        <taxon>Eubrachyura</taxon>
        <taxon>Portunoidea</taxon>
        <taxon>Portunidae</taxon>
        <taxon>Portuninae</taxon>
        <taxon>Scylla</taxon>
    </lineage>
</organism>